<organism evidence="1">
    <name type="scientific">Veillonella parvula</name>
    <name type="common">Staphylococcus parvulus</name>
    <dbReference type="NCBI Taxonomy" id="29466"/>
    <lineage>
        <taxon>Bacteria</taxon>
        <taxon>Bacillati</taxon>
        <taxon>Bacillota</taxon>
        <taxon>Negativicutes</taxon>
        <taxon>Veillonellales</taxon>
        <taxon>Veillonellaceae</taxon>
        <taxon>Veillonella</taxon>
    </lineage>
</organism>
<dbReference type="EMBL" id="CACRUG010000005">
    <property type="protein sequence ID" value="VYT77847.1"/>
    <property type="molecule type" value="Genomic_DNA"/>
</dbReference>
<reference evidence="1" key="1">
    <citation type="submission" date="2019-11" db="EMBL/GenBank/DDBJ databases">
        <authorList>
            <person name="Feng L."/>
        </authorList>
    </citation>
    <scope>NUCLEOTIDE SEQUENCE</scope>
    <source>
        <strain evidence="1">VparvulaLFYP99</strain>
    </source>
</reference>
<protein>
    <submittedName>
        <fullName evidence="1">Uncharacterized protein</fullName>
    </submittedName>
</protein>
<gene>
    <name evidence="1" type="ORF">VPLFYP99_01169</name>
</gene>
<proteinExistence type="predicted"/>
<dbReference type="AlphaFoldDB" id="A0A6N2ZIB5"/>
<sequence length="31" mass="3571">MRRRKRIQMKVMMVLGIVALVGPNHLQALIP</sequence>
<evidence type="ECO:0000313" key="1">
    <source>
        <dbReference type="EMBL" id="VYT77847.1"/>
    </source>
</evidence>
<name>A0A6N2ZIB5_VEIPA</name>
<accession>A0A6N2ZIB5</accession>